<organism evidence="2">
    <name type="scientific">Niallia circulans</name>
    <name type="common">Bacillus circulans</name>
    <dbReference type="NCBI Taxonomy" id="1397"/>
    <lineage>
        <taxon>Bacteria</taxon>
        <taxon>Bacillati</taxon>
        <taxon>Bacillota</taxon>
        <taxon>Bacilli</taxon>
        <taxon>Bacillales</taxon>
        <taxon>Bacillaceae</taxon>
        <taxon>Niallia</taxon>
    </lineage>
</organism>
<dbReference type="Pfam" id="PF06114">
    <property type="entry name" value="Peptidase_M78"/>
    <property type="match status" value="1"/>
</dbReference>
<proteinExistence type="predicted"/>
<accession>A0A941GC52</accession>
<dbReference type="InterPro" id="IPR010359">
    <property type="entry name" value="IrrE_HExxH"/>
</dbReference>
<dbReference type="EMBL" id="JAGTPX010000009">
    <property type="protein sequence ID" value="MBR8670056.1"/>
    <property type="molecule type" value="Genomic_DNA"/>
</dbReference>
<dbReference type="PANTHER" id="PTHR43236">
    <property type="entry name" value="ANTITOXIN HIGA1"/>
    <property type="match status" value="1"/>
</dbReference>
<protein>
    <submittedName>
        <fullName evidence="2">ImmA/IrrE family metallo-endopeptidase</fullName>
    </submittedName>
</protein>
<name>A0A941GC52_NIACI</name>
<evidence type="ECO:0000259" key="1">
    <source>
        <dbReference type="Pfam" id="PF06114"/>
    </source>
</evidence>
<evidence type="ECO:0000313" key="2">
    <source>
        <dbReference type="EMBL" id="MBR8670056.1"/>
    </source>
</evidence>
<comment type="caution">
    <text evidence="2">The sequence shown here is derived from an EMBL/GenBank/DDBJ whole genome shotgun (WGS) entry which is preliminary data.</text>
</comment>
<sequence length="138" mass="16136">MEYIEKKVRTLLNRYKTSNPIKLAEALGIVVIHENLGNTLGYYSKHYRFKIIHLNEKLDEEKLEFVCAHELGHAILHPDSNTPFLKKNTMFSTDKIEMEANIFAMNLLFKEKELNNQLTIELALNRYGIPQKLLSKIF</sequence>
<gene>
    <name evidence="2" type="ORF">KD144_10910</name>
</gene>
<dbReference type="Gene3D" id="1.10.10.2910">
    <property type="match status" value="1"/>
</dbReference>
<reference evidence="2" key="1">
    <citation type="submission" date="2021-04" db="EMBL/GenBank/DDBJ databases">
        <title>Genomic analysis of electroactive and textile dye degrading Bacillus circulans strain: DC10 isolated from constructed wetland-microbial fuel cells treating textile dye wastewaters.</title>
        <authorList>
            <person name="Patel D.U."/>
            <person name="Desai C.R."/>
        </authorList>
    </citation>
    <scope>NUCLEOTIDE SEQUENCE</scope>
    <source>
        <strain evidence="2">DC10</strain>
    </source>
</reference>
<dbReference type="PANTHER" id="PTHR43236:SF1">
    <property type="entry name" value="BLL7220 PROTEIN"/>
    <property type="match status" value="1"/>
</dbReference>
<dbReference type="AlphaFoldDB" id="A0A941GC52"/>
<feature type="domain" description="IrrE N-terminal-like" evidence="1">
    <location>
        <begin position="24"/>
        <end position="117"/>
    </location>
</feature>
<dbReference type="InterPro" id="IPR052345">
    <property type="entry name" value="Rad_response_metalloprotease"/>
</dbReference>
<dbReference type="RefSeq" id="WP_212118898.1">
    <property type="nucleotide sequence ID" value="NZ_JAGTPX020000005.1"/>
</dbReference>